<evidence type="ECO:0000256" key="6">
    <source>
        <dbReference type="ARBA" id="ARBA00022989"/>
    </source>
</evidence>
<dbReference type="GO" id="GO:0005460">
    <property type="term" value="F:UDP-glucose transmembrane transporter activity"/>
    <property type="evidence" value="ECO:0007669"/>
    <property type="project" value="TreeGrafter"/>
</dbReference>
<proteinExistence type="inferred from homology"/>
<name>A0A9Q0RX97_9DIPT</name>
<feature type="region of interest" description="Disordered" evidence="8">
    <location>
        <begin position="221"/>
        <end position="242"/>
    </location>
</feature>
<keyword evidence="5" id="KW-0256">Endoplasmic reticulum</keyword>
<dbReference type="OrthoDB" id="7782791at2759"/>
<dbReference type="InterPro" id="IPR037185">
    <property type="entry name" value="EmrE-like"/>
</dbReference>
<evidence type="ECO:0000256" key="9">
    <source>
        <dbReference type="SAM" id="Phobius"/>
    </source>
</evidence>
<dbReference type="SUPFAM" id="SSF103481">
    <property type="entry name" value="Multidrug resistance efflux transporter EmrE"/>
    <property type="match status" value="1"/>
</dbReference>
<evidence type="ECO:0000313" key="10">
    <source>
        <dbReference type="EMBL" id="KAJ6637590.1"/>
    </source>
</evidence>
<comment type="caution">
    <text evidence="10">The sequence shown here is derived from an EMBL/GenBank/DDBJ whole genome shotgun (WGS) entry which is preliminary data.</text>
</comment>
<protein>
    <submittedName>
        <fullName evidence="10">Solute carrier family 35 member B1 like</fullName>
    </submittedName>
</protein>
<evidence type="ECO:0000256" key="8">
    <source>
        <dbReference type="SAM" id="MobiDB-lite"/>
    </source>
</evidence>
<evidence type="ECO:0000256" key="7">
    <source>
        <dbReference type="ARBA" id="ARBA00023136"/>
    </source>
</evidence>
<dbReference type="AlphaFoldDB" id="A0A9Q0RX97"/>
<feature type="transmembrane region" description="Helical" evidence="9">
    <location>
        <begin position="44"/>
        <end position="62"/>
    </location>
</feature>
<accession>A0A9Q0RX97</accession>
<feature type="transmembrane region" description="Helical" evidence="9">
    <location>
        <begin position="74"/>
        <end position="93"/>
    </location>
</feature>
<evidence type="ECO:0000256" key="5">
    <source>
        <dbReference type="ARBA" id="ARBA00022824"/>
    </source>
</evidence>
<reference evidence="10" key="1">
    <citation type="submission" date="2022-07" db="EMBL/GenBank/DDBJ databases">
        <authorList>
            <person name="Trinca V."/>
            <person name="Uliana J.V.C."/>
            <person name="Torres T.T."/>
            <person name="Ward R.J."/>
            <person name="Monesi N."/>
        </authorList>
    </citation>
    <scope>NUCLEOTIDE SEQUENCE</scope>
    <source>
        <strain evidence="10">HSMRA1968</strain>
        <tissue evidence="10">Whole embryos</tissue>
    </source>
</reference>
<organism evidence="10 11">
    <name type="scientific">Pseudolycoriella hygida</name>
    <dbReference type="NCBI Taxonomy" id="35572"/>
    <lineage>
        <taxon>Eukaryota</taxon>
        <taxon>Metazoa</taxon>
        <taxon>Ecdysozoa</taxon>
        <taxon>Arthropoda</taxon>
        <taxon>Hexapoda</taxon>
        <taxon>Insecta</taxon>
        <taxon>Pterygota</taxon>
        <taxon>Neoptera</taxon>
        <taxon>Endopterygota</taxon>
        <taxon>Diptera</taxon>
        <taxon>Nematocera</taxon>
        <taxon>Sciaroidea</taxon>
        <taxon>Sciaridae</taxon>
        <taxon>Pseudolycoriella</taxon>
    </lineage>
</organism>
<evidence type="ECO:0000256" key="1">
    <source>
        <dbReference type="ARBA" id="ARBA00004477"/>
    </source>
</evidence>
<keyword evidence="7 9" id="KW-0472">Membrane</keyword>
<gene>
    <name evidence="10" type="primary">meigo_0</name>
    <name evidence="10" type="ORF">Bhyg_10321</name>
</gene>
<dbReference type="PANTHER" id="PTHR10778">
    <property type="entry name" value="SOLUTE CARRIER FAMILY 35 MEMBER B"/>
    <property type="match status" value="1"/>
</dbReference>
<dbReference type="PANTHER" id="PTHR10778:SF10">
    <property type="entry name" value="SOLUTE CARRIER FAMILY 35 MEMBER B1"/>
    <property type="match status" value="1"/>
</dbReference>
<sequence>MANVLSNVALQYIPYPTQIIGKSAKPIPVMLLGVLIGHKRYAPLKYVFVFIVVVGVFCFMFKDNYNSKDGENPALGAGVVGLSLLFDGLQGAVQDRMRFTTRPTALNYMTYVNVWSAIFLVIGMAALGEATSFFGFVVRHSEIALHLLVIVMVGAMGHICISGMITKFGALPASIVTTLRKFFTVLLSVVWYGHTLTLRQWLATLFIFGALLADAITSKTSEEDNDDTNINEERNTQLPTVGRYSSNREDEAIVATTSIS</sequence>
<keyword evidence="6 9" id="KW-1133">Transmembrane helix</keyword>
<dbReference type="GO" id="GO:0005459">
    <property type="term" value="F:UDP-galactose transmembrane transporter activity"/>
    <property type="evidence" value="ECO:0007669"/>
    <property type="project" value="TreeGrafter"/>
</dbReference>
<dbReference type="EMBL" id="WJQU01000003">
    <property type="protein sequence ID" value="KAJ6637590.1"/>
    <property type="molecule type" value="Genomic_DNA"/>
</dbReference>
<feature type="transmembrane region" description="Helical" evidence="9">
    <location>
        <begin position="114"/>
        <end position="137"/>
    </location>
</feature>
<dbReference type="Proteomes" id="UP001151699">
    <property type="component" value="Chromosome X"/>
</dbReference>
<evidence type="ECO:0000256" key="4">
    <source>
        <dbReference type="ARBA" id="ARBA00022692"/>
    </source>
</evidence>
<keyword evidence="11" id="KW-1185">Reference proteome</keyword>
<comment type="subcellular location">
    <subcellularLocation>
        <location evidence="1">Endoplasmic reticulum membrane</location>
        <topology evidence="1">Multi-pass membrane protein</topology>
    </subcellularLocation>
</comment>
<keyword evidence="4 9" id="KW-0812">Transmembrane</keyword>
<feature type="transmembrane region" description="Helical" evidence="9">
    <location>
        <begin position="143"/>
        <end position="161"/>
    </location>
</feature>
<dbReference type="InterPro" id="IPR013657">
    <property type="entry name" value="SCL35B1-4/HUT1"/>
</dbReference>
<dbReference type="GO" id="GO:0005789">
    <property type="term" value="C:endoplasmic reticulum membrane"/>
    <property type="evidence" value="ECO:0007669"/>
    <property type="project" value="UniProtKB-SubCell"/>
</dbReference>
<evidence type="ECO:0000256" key="3">
    <source>
        <dbReference type="ARBA" id="ARBA00022448"/>
    </source>
</evidence>
<dbReference type="GO" id="GO:0000139">
    <property type="term" value="C:Golgi membrane"/>
    <property type="evidence" value="ECO:0007669"/>
    <property type="project" value="TreeGrafter"/>
</dbReference>
<keyword evidence="3" id="KW-0813">Transport</keyword>
<evidence type="ECO:0000256" key="2">
    <source>
        <dbReference type="ARBA" id="ARBA00010694"/>
    </source>
</evidence>
<dbReference type="Pfam" id="PF08449">
    <property type="entry name" value="UAA"/>
    <property type="match status" value="1"/>
</dbReference>
<comment type="similarity">
    <text evidence="2">Belongs to the nucleotide-sugar transporter family. SLC35B subfamily.</text>
</comment>
<evidence type="ECO:0000313" key="11">
    <source>
        <dbReference type="Proteomes" id="UP001151699"/>
    </source>
</evidence>